<protein>
    <recommendedName>
        <fullName evidence="5">PEBP-like protein</fullName>
    </recommendedName>
</protein>
<feature type="signal peptide" evidence="2">
    <location>
        <begin position="1"/>
        <end position="20"/>
    </location>
</feature>
<feature type="compositionally biased region" description="Low complexity" evidence="1">
    <location>
        <begin position="375"/>
        <end position="396"/>
    </location>
</feature>
<reference evidence="3 4" key="1">
    <citation type="submission" date="2018-06" db="EMBL/GenBank/DDBJ databases">
        <title>A transcriptomic atlas of mushroom development highlights an independent origin of complex multicellularity.</title>
        <authorList>
            <consortium name="DOE Joint Genome Institute"/>
            <person name="Krizsan K."/>
            <person name="Almasi E."/>
            <person name="Merenyi Z."/>
            <person name="Sahu N."/>
            <person name="Viragh M."/>
            <person name="Koszo T."/>
            <person name="Mondo S."/>
            <person name="Kiss B."/>
            <person name="Balint B."/>
            <person name="Kues U."/>
            <person name="Barry K."/>
            <person name="Hegedus J.C."/>
            <person name="Henrissat B."/>
            <person name="Johnson J."/>
            <person name="Lipzen A."/>
            <person name="Ohm R."/>
            <person name="Nagy I."/>
            <person name="Pangilinan J."/>
            <person name="Yan J."/>
            <person name="Xiong Y."/>
            <person name="Grigoriev I.V."/>
            <person name="Hibbett D.S."/>
            <person name="Nagy L.G."/>
        </authorList>
    </citation>
    <scope>NUCLEOTIDE SEQUENCE [LARGE SCALE GENOMIC DNA]</scope>
    <source>
        <strain evidence="3 4">SZMC22713</strain>
    </source>
</reference>
<evidence type="ECO:0000313" key="4">
    <source>
        <dbReference type="Proteomes" id="UP000294933"/>
    </source>
</evidence>
<feature type="non-terminal residue" evidence="3">
    <location>
        <position position="507"/>
    </location>
</feature>
<evidence type="ECO:0008006" key="5">
    <source>
        <dbReference type="Google" id="ProtNLM"/>
    </source>
</evidence>
<feature type="compositionally biased region" description="Polar residues" evidence="1">
    <location>
        <begin position="397"/>
        <end position="416"/>
    </location>
</feature>
<evidence type="ECO:0000256" key="1">
    <source>
        <dbReference type="SAM" id="MobiDB-lite"/>
    </source>
</evidence>
<dbReference type="Proteomes" id="UP000294933">
    <property type="component" value="Unassembled WGS sequence"/>
</dbReference>
<dbReference type="AlphaFoldDB" id="A0A4Y7Q8R1"/>
<dbReference type="VEuPathDB" id="FungiDB:BD410DRAFT_839118"/>
<feature type="chain" id="PRO_5021361156" description="PEBP-like protein" evidence="2">
    <location>
        <begin position="21"/>
        <end position="507"/>
    </location>
</feature>
<dbReference type="InterPro" id="IPR036610">
    <property type="entry name" value="PEBP-like_sf"/>
</dbReference>
<feature type="compositionally biased region" description="Gly residues" evidence="1">
    <location>
        <begin position="478"/>
        <end position="507"/>
    </location>
</feature>
<feature type="compositionally biased region" description="Low complexity" evidence="1">
    <location>
        <begin position="339"/>
        <end position="350"/>
    </location>
</feature>
<dbReference type="Gene3D" id="3.90.280.10">
    <property type="entry name" value="PEBP-like"/>
    <property type="match status" value="1"/>
</dbReference>
<feature type="compositionally biased region" description="Low complexity" evidence="1">
    <location>
        <begin position="417"/>
        <end position="430"/>
    </location>
</feature>
<dbReference type="SUPFAM" id="SSF49777">
    <property type="entry name" value="PEBP-like"/>
    <property type="match status" value="1"/>
</dbReference>
<dbReference type="EMBL" id="ML170171">
    <property type="protein sequence ID" value="TDL23210.1"/>
    <property type="molecule type" value="Genomic_DNA"/>
</dbReference>
<sequence>MAILPILLAALLTFASVARSTDTSEELTNCTTAFNDANVTTDANINFNPTVPFFVNFTNATAAMPGFPDSVIIDGARVDTELTETEILEILQNQTFQAVVNMTLIQNQTLILPTFMIDNSSSFASGNATINNSTSGSLSTSASDSATSLFATSSLPDTFSSTFSPDAFSSTFSSADAVATPVTSIGSAPSGTTSQYYVIAIVDLGNSSNLAPPVAQFVGSNFSTTLSSSDGLSILTNSSSAFVEYSPAIPADGPDPHRHVSFFSIVFLLWEQTESFDVVSAESLALSSSTNFSISDFALNTGLSDSVGGTFIWVETGVGSSTCDSSNMTTPGGGSSNNTSATDTTMPTTTGMNSSIPCPTDTSTMLSRGGPFPVSTDISGSGFDSGSGSPTGTLGSANSTGPDISASPAPTDTSGFTDTSTLTSADASASPTGTDLSATGTDSNSDTGIANPTTTDVAVSGTGSDTAPANPTSTDSSGGSGGGNGDGSGSNGGGSGSNGGGSGSNGG</sequence>
<gene>
    <name evidence="3" type="ORF">BD410DRAFT_839118</name>
</gene>
<keyword evidence="2" id="KW-0732">Signal</keyword>
<feature type="compositionally biased region" description="Polar residues" evidence="1">
    <location>
        <begin position="351"/>
        <end position="366"/>
    </location>
</feature>
<dbReference type="STRING" id="50990.A0A4Y7Q8R1"/>
<proteinExistence type="predicted"/>
<evidence type="ECO:0000313" key="3">
    <source>
        <dbReference type="EMBL" id="TDL23210.1"/>
    </source>
</evidence>
<feature type="compositionally biased region" description="Polar residues" evidence="1">
    <location>
        <begin position="431"/>
        <end position="474"/>
    </location>
</feature>
<keyword evidence="4" id="KW-1185">Reference proteome</keyword>
<feature type="region of interest" description="Disordered" evidence="1">
    <location>
        <begin position="322"/>
        <end position="507"/>
    </location>
</feature>
<organism evidence="3 4">
    <name type="scientific">Rickenella mellea</name>
    <dbReference type="NCBI Taxonomy" id="50990"/>
    <lineage>
        <taxon>Eukaryota</taxon>
        <taxon>Fungi</taxon>
        <taxon>Dikarya</taxon>
        <taxon>Basidiomycota</taxon>
        <taxon>Agaricomycotina</taxon>
        <taxon>Agaricomycetes</taxon>
        <taxon>Hymenochaetales</taxon>
        <taxon>Rickenellaceae</taxon>
        <taxon>Rickenella</taxon>
    </lineage>
</organism>
<name>A0A4Y7Q8R1_9AGAM</name>
<accession>A0A4Y7Q8R1</accession>
<evidence type="ECO:0000256" key="2">
    <source>
        <dbReference type="SAM" id="SignalP"/>
    </source>
</evidence>